<sequence length="147" mass="16263">MRRLLFLISIGLLSLTGCKKEDVIQSAATRSELLVANKWRMERITRADDGTVVPVNQLGVSALALNFIDIQFTDANIARAIDRGSKQIVNAGSWKLTQDFQGLDVDVTGFKGIFPIIELSRTKLILRQNTTVNSTKTDVNLEFVPSV</sequence>
<gene>
    <name evidence="1" type="ORF">J2I48_05405</name>
</gene>
<evidence type="ECO:0000313" key="2">
    <source>
        <dbReference type="Proteomes" id="UP000664795"/>
    </source>
</evidence>
<protein>
    <recommendedName>
        <fullName evidence="3">Lipocalin-like domain-containing protein</fullName>
    </recommendedName>
</protein>
<keyword evidence="2" id="KW-1185">Reference proteome</keyword>
<dbReference type="RefSeq" id="WP_207334383.1">
    <property type="nucleotide sequence ID" value="NZ_JAFMYU010000003.1"/>
</dbReference>
<name>A0A939G4S7_9BACT</name>
<dbReference type="Proteomes" id="UP000664795">
    <property type="component" value="Unassembled WGS sequence"/>
</dbReference>
<organism evidence="1 2">
    <name type="scientific">Fibrella aquatilis</name>
    <dbReference type="NCBI Taxonomy" id="2817059"/>
    <lineage>
        <taxon>Bacteria</taxon>
        <taxon>Pseudomonadati</taxon>
        <taxon>Bacteroidota</taxon>
        <taxon>Cytophagia</taxon>
        <taxon>Cytophagales</taxon>
        <taxon>Spirosomataceae</taxon>
        <taxon>Fibrella</taxon>
    </lineage>
</organism>
<reference evidence="1 2" key="1">
    <citation type="submission" date="2021-03" db="EMBL/GenBank/DDBJ databases">
        <title>Fibrella sp. HMF5036 genome sequencing and assembly.</title>
        <authorList>
            <person name="Kang H."/>
            <person name="Kim H."/>
            <person name="Bae S."/>
            <person name="Joh K."/>
        </authorList>
    </citation>
    <scope>NUCLEOTIDE SEQUENCE [LARGE SCALE GENOMIC DNA]</scope>
    <source>
        <strain evidence="1 2">HMF5036</strain>
    </source>
</reference>
<accession>A0A939G4S7</accession>
<dbReference type="PROSITE" id="PS51257">
    <property type="entry name" value="PROKAR_LIPOPROTEIN"/>
    <property type="match status" value="1"/>
</dbReference>
<dbReference type="EMBL" id="JAFMYU010000003">
    <property type="protein sequence ID" value="MBO0930420.1"/>
    <property type="molecule type" value="Genomic_DNA"/>
</dbReference>
<evidence type="ECO:0000313" key="1">
    <source>
        <dbReference type="EMBL" id="MBO0930420.1"/>
    </source>
</evidence>
<comment type="caution">
    <text evidence="1">The sequence shown here is derived from an EMBL/GenBank/DDBJ whole genome shotgun (WGS) entry which is preliminary data.</text>
</comment>
<proteinExistence type="predicted"/>
<dbReference type="AlphaFoldDB" id="A0A939G4S7"/>
<evidence type="ECO:0008006" key="3">
    <source>
        <dbReference type="Google" id="ProtNLM"/>
    </source>
</evidence>